<organism evidence="1 2">
    <name type="scientific">Proteiniphilum saccharofermentans</name>
    <dbReference type="NCBI Taxonomy" id="1642647"/>
    <lineage>
        <taxon>Bacteria</taxon>
        <taxon>Pseudomonadati</taxon>
        <taxon>Bacteroidota</taxon>
        <taxon>Bacteroidia</taxon>
        <taxon>Bacteroidales</taxon>
        <taxon>Dysgonomonadaceae</taxon>
        <taxon>Proteiniphilum</taxon>
    </lineage>
</organism>
<protein>
    <submittedName>
        <fullName evidence="1">Uncharacterized protein</fullName>
    </submittedName>
</protein>
<gene>
    <name evidence="1" type="ORF">PSM36_0314</name>
</gene>
<dbReference type="KEGG" id="psac:PSM36_0314"/>
<dbReference type="EMBL" id="LT605205">
    <property type="protein sequence ID" value="SCD19148.1"/>
    <property type="molecule type" value="Genomic_DNA"/>
</dbReference>
<dbReference type="Gene3D" id="2.160.20.10">
    <property type="entry name" value="Single-stranded right-handed beta-helix, Pectin lyase-like"/>
    <property type="match status" value="1"/>
</dbReference>
<keyword evidence="2" id="KW-1185">Reference proteome</keyword>
<dbReference type="InterPro" id="IPR011050">
    <property type="entry name" value="Pectin_lyase_fold/virulence"/>
</dbReference>
<reference evidence="2" key="1">
    <citation type="submission" date="2016-08" db="EMBL/GenBank/DDBJ databases">
        <authorList>
            <person name="Wibberg D."/>
        </authorList>
    </citation>
    <scope>NUCLEOTIDE SEQUENCE [LARGE SCALE GENOMIC DNA]</scope>
</reference>
<dbReference type="Proteomes" id="UP000187464">
    <property type="component" value="Chromosome I"/>
</dbReference>
<sequence length="404" mass="45633">MKSILMYPLSLLFLFFQIGVMNAEELLPYDKDNKSICVKPEDFEGRNISEKISNALDFLKKCNGGIILFKDNPLYLISESICLPSNTKMIIDGCKIKLADHVFDNIIRSDNFEIDKNNPNGYVKKLLPAQNIRIVGLNGATVEGADFFYEGINPKTGIKEQWLGDFWGWRNFSILLSYVDGFEISGLKVTKTHSWAIVVTNGCKNGHIHTIDFKTTVKNGDGIDIIQGGSNILIENITGETSDDTIVFGAFDESRWSNEKYIFPLLPVRYSDYSYGADMHDIVCRNVNTSGNHHVLIILPSRTRIYNIFCSNISDNPKGGKRKIIRIYGNGQYGQGFKAGNMYNIYMNDIRSYKADIALELLAPVYDSHFNKIVQLNYTGLDIKMDSTCINTNFTNIHKTQSVK</sequence>
<name>A0A1R3T1U1_9BACT</name>
<evidence type="ECO:0000313" key="1">
    <source>
        <dbReference type="EMBL" id="SCD19148.1"/>
    </source>
</evidence>
<evidence type="ECO:0000313" key="2">
    <source>
        <dbReference type="Proteomes" id="UP000187464"/>
    </source>
</evidence>
<dbReference type="STRING" id="1642647.PSM36_0314"/>
<dbReference type="AlphaFoldDB" id="A0A1R3T1U1"/>
<proteinExistence type="predicted"/>
<dbReference type="InterPro" id="IPR012334">
    <property type="entry name" value="Pectin_lyas_fold"/>
</dbReference>
<dbReference type="SUPFAM" id="SSF51126">
    <property type="entry name" value="Pectin lyase-like"/>
    <property type="match status" value="1"/>
</dbReference>
<accession>A0A1R3T1U1</accession>
<dbReference type="RefSeq" id="WP_076928491.1">
    <property type="nucleotide sequence ID" value="NZ_LT605205.1"/>
</dbReference>